<name>A0ABR8PVH8_9CLOT</name>
<proteinExistence type="predicted"/>
<sequence>MYYAPVETLEMYENNLEEKDVAFFKDIEHSSKLEINSGEYAIFFPEDGHKPCCALDAPSKVKKIVVKVACE</sequence>
<dbReference type="NCBIfam" id="TIGR00022">
    <property type="entry name" value="YhcH/YjgK/YiaL family protein"/>
    <property type="match status" value="1"/>
</dbReference>
<evidence type="ECO:0000313" key="2">
    <source>
        <dbReference type="Proteomes" id="UP000627781"/>
    </source>
</evidence>
<dbReference type="Gene3D" id="2.60.120.370">
    <property type="entry name" value="YhcH/YjgK/YiaL"/>
    <property type="match status" value="1"/>
</dbReference>
<comment type="caution">
    <text evidence="1">The sequence shown here is derived from an EMBL/GenBank/DDBJ whole genome shotgun (WGS) entry which is preliminary data.</text>
</comment>
<dbReference type="Pfam" id="PF04074">
    <property type="entry name" value="DUF386"/>
    <property type="match status" value="1"/>
</dbReference>
<dbReference type="SUPFAM" id="SSF51197">
    <property type="entry name" value="Clavaminate synthase-like"/>
    <property type="match status" value="1"/>
</dbReference>
<evidence type="ECO:0000313" key="1">
    <source>
        <dbReference type="EMBL" id="MBD7912182.1"/>
    </source>
</evidence>
<protein>
    <submittedName>
        <fullName evidence="1">YhcH/YjgK/YiaL family protein</fullName>
    </submittedName>
</protein>
<dbReference type="EMBL" id="JACSRA010000020">
    <property type="protein sequence ID" value="MBD7912182.1"/>
    <property type="molecule type" value="Genomic_DNA"/>
</dbReference>
<keyword evidence="2" id="KW-1185">Reference proteome</keyword>
<dbReference type="InterPro" id="IPR004375">
    <property type="entry name" value="NanQ/TabA/YiaL"/>
</dbReference>
<reference evidence="1 2" key="1">
    <citation type="submission" date="2020-08" db="EMBL/GenBank/DDBJ databases">
        <title>A Genomic Blueprint of the Chicken Gut Microbiome.</title>
        <authorList>
            <person name="Gilroy R."/>
            <person name="Ravi A."/>
            <person name="Getino M."/>
            <person name="Pursley I."/>
            <person name="Horton D.L."/>
            <person name="Alikhan N.-F."/>
            <person name="Baker D."/>
            <person name="Gharbi K."/>
            <person name="Hall N."/>
            <person name="Watson M."/>
            <person name="Adriaenssens E.M."/>
            <person name="Foster-Nyarko E."/>
            <person name="Jarju S."/>
            <person name="Secka A."/>
            <person name="Antonio M."/>
            <person name="Oren A."/>
            <person name="Chaudhuri R."/>
            <person name="La Ragione R.M."/>
            <person name="Hildebrand F."/>
            <person name="Pallen M.J."/>
        </authorList>
    </citation>
    <scope>NUCLEOTIDE SEQUENCE [LARGE SCALE GENOMIC DNA]</scope>
    <source>
        <strain evidence="1 2">Sa3CVN1</strain>
    </source>
</reference>
<gene>
    <name evidence="1" type="ORF">H9661_12525</name>
</gene>
<dbReference type="InterPro" id="IPR037012">
    <property type="entry name" value="NanQ/TabA/YiaL_sf"/>
</dbReference>
<dbReference type="PANTHER" id="PTHR34986">
    <property type="entry name" value="EVOLVED BETA-GALACTOSIDASE SUBUNIT BETA"/>
    <property type="match status" value="1"/>
</dbReference>
<accession>A0ABR8PVH8</accession>
<dbReference type="Proteomes" id="UP000627781">
    <property type="component" value="Unassembled WGS sequence"/>
</dbReference>
<organism evidence="1 2">
    <name type="scientific">Clostridium cibarium</name>
    <dbReference type="NCBI Taxonomy" id="2762247"/>
    <lineage>
        <taxon>Bacteria</taxon>
        <taxon>Bacillati</taxon>
        <taxon>Bacillota</taxon>
        <taxon>Clostridia</taxon>
        <taxon>Eubacteriales</taxon>
        <taxon>Clostridiaceae</taxon>
        <taxon>Clostridium</taxon>
    </lineage>
</organism>
<dbReference type="PANTHER" id="PTHR34986:SF1">
    <property type="entry name" value="PROTEIN YIAL"/>
    <property type="match status" value="1"/>
</dbReference>